<keyword evidence="11" id="KW-1185">Reference proteome</keyword>
<feature type="transmembrane region" description="Helical" evidence="9">
    <location>
        <begin position="428"/>
        <end position="447"/>
    </location>
</feature>
<evidence type="ECO:0000256" key="4">
    <source>
        <dbReference type="ARBA" id="ARBA00022475"/>
    </source>
</evidence>
<keyword evidence="5 9" id="KW-0812">Transmembrane</keyword>
<feature type="transmembrane region" description="Helical" evidence="9">
    <location>
        <begin position="296"/>
        <end position="318"/>
    </location>
</feature>
<dbReference type="FunFam" id="1.20.1740.10:FF:000036">
    <property type="entry name" value="Solute carrier family 7 member 13"/>
    <property type="match status" value="1"/>
</dbReference>
<dbReference type="InterPro" id="IPR002293">
    <property type="entry name" value="AA/rel_permease1"/>
</dbReference>
<reference evidence="10" key="2">
    <citation type="journal article" date="2008" name="Genome Biol.">
        <title>Improved genome assembly and evidence-based global gene model set for the chordate Ciona intestinalis: new insight into intron and operon populations.</title>
        <authorList>
            <person name="Satou Y."/>
            <person name="Mineta K."/>
            <person name="Ogasawara M."/>
            <person name="Sasakura Y."/>
            <person name="Shoguchi E."/>
            <person name="Ueno K."/>
            <person name="Yamada L."/>
            <person name="Matsumoto J."/>
            <person name="Wasserscheid J."/>
            <person name="Dewar K."/>
            <person name="Wiley G.B."/>
            <person name="Macmil S.L."/>
            <person name="Roe B.A."/>
            <person name="Zeller R.W."/>
            <person name="Hastings K.E."/>
            <person name="Lemaire P."/>
            <person name="Lindquist E."/>
            <person name="Endo T."/>
            <person name="Hotta K."/>
            <person name="Inaba K."/>
        </authorList>
    </citation>
    <scope>NUCLEOTIDE SEQUENCE [LARGE SCALE GENOMIC DNA]</scope>
    <source>
        <strain evidence="10">wild type</strain>
    </source>
</reference>
<dbReference type="Gene3D" id="1.20.1740.10">
    <property type="entry name" value="Amino acid/polyamine transporter I"/>
    <property type="match status" value="1"/>
</dbReference>
<evidence type="ECO:0000256" key="1">
    <source>
        <dbReference type="ARBA" id="ARBA00004424"/>
    </source>
</evidence>
<protein>
    <recommendedName>
        <fullName evidence="12">Amino acid permease/ SLC12A domain-containing protein</fullName>
    </recommendedName>
</protein>
<keyword evidence="3" id="KW-0813">Transport</keyword>
<reference evidence="11" key="1">
    <citation type="journal article" date="2002" name="Science">
        <title>The draft genome of Ciona intestinalis: insights into chordate and vertebrate origins.</title>
        <authorList>
            <person name="Dehal P."/>
            <person name="Satou Y."/>
            <person name="Campbell R.K."/>
            <person name="Chapman J."/>
            <person name="Degnan B."/>
            <person name="De Tomaso A."/>
            <person name="Davidson B."/>
            <person name="Di Gregorio A."/>
            <person name="Gelpke M."/>
            <person name="Goodstein D.M."/>
            <person name="Harafuji N."/>
            <person name="Hastings K.E."/>
            <person name="Ho I."/>
            <person name="Hotta K."/>
            <person name="Huang W."/>
            <person name="Kawashima T."/>
            <person name="Lemaire P."/>
            <person name="Martinez D."/>
            <person name="Meinertzhagen I.A."/>
            <person name="Necula S."/>
            <person name="Nonaka M."/>
            <person name="Putnam N."/>
            <person name="Rash S."/>
            <person name="Saiga H."/>
            <person name="Satake M."/>
            <person name="Terry A."/>
            <person name="Yamada L."/>
            <person name="Wang H.G."/>
            <person name="Awazu S."/>
            <person name="Azumi K."/>
            <person name="Boore J."/>
            <person name="Branno M."/>
            <person name="Chin-Bow S."/>
            <person name="DeSantis R."/>
            <person name="Doyle S."/>
            <person name="Francino P."/>
            <person name="Keys D.N."/>
            <person name="Haga S."/>
            <person name="Hayashi H."/>
            <person name="Hino K."/>
            <person name="Imai K.S."/>
            <person name="Inaba K."/>
            <person name="Kano S."/>
            <person name="Kobayashi K."/>
            <person name="Kobayashi M."/>
            <person name="Lee B.I."/>
            <person name="Makabe K.W."/>
            <person name="Manohar C."/>
            <person name="Matassi G."/>
            <person name="Medina M."/>
            <person name="Mochizuki Y."/>
            <person name="Mount S."/>
            <person name="Morishita T."/>
            <person name="Miura S."/>
            <person name="Nakayama A."/>
            <person name="Nishizaka S."/>
            <person name="Nomoto H."/>
            <person name="Ohta F."/>
            <person name="Oishi K."/>
            <person name="Rigoutsos I."/>
            <person name="Sano M."/>
            <person name="Sasaki A."/>
            <person name="Sasakura Y."/>
            <person name="Shoguchi E."/>
            <person name="Shin-i T."/>
            <person name="Spagnuolo A."/>
            <person name="Stainier D."/>
            <person name="Suzuki M.M."/>
            <person name="Tassy O."/>
            <person name="Takatori N."/>
            <person name="Tokuoka M."/>
            <person name="Yagi K."/>
            <person name="Yoshizaki F."/>
            <person name="Wada S."/>
            <person name="Zhang C."/>
            <person name="Hyatt P.D."/>
            <person name="Larimer F."/>
            <person name="Detter C."/>
            <person name="Doggett N."/>
            <person name="Glavina T."/>
            <person name="Hawkins T."/>
            <person name="Richardson P."/>
            <person name="Lucas S."/>
            <person name="Kohara Y."/>
            <person name="Levine M."/>
            <person name="Satoh N."/>
            <person name="Rokhsar D.S."/>
        </authorList>
    </citation>
    <scope>NUCLEOTIDE SEQUENCE [LARGE SCALE GENOMIC DNA]</scope>
</reference>
<dbReference type="GO" id="GO:0015179">
    <property type="term" value="F:L-amino acid transmembrane transporter activity"/>
    <property type="evidence" value="ECO:0000318"/>
    <property type="project" value="GO_Central"/>
</dbReference>
<dbReference type="AlphaFoldDB" id="F6TBT3"/>
<keyword evidence="7 9" id="KW-0472">Membrane</keyword>
<proteinExistence type="inferred from homology"/>
<dbReference type="Pfam" id="PF13520">
    <property type="entry name" value="AA_permease_2"/>
    <property type="match status" value="1"/>
</dbReference>
<evidence type="ECO:0000256" key="6">
    <source>
        <dbReference type="ARBA" id="ARBA00022989"/>
    </source>
</evidence>
<evidence type="ECO:0000256" key="7">
    <source>
        <dbReference type="ARBA" id="ARBA00023136"/>
    </source>
</evidence>
<dbReference type="InterPro" id="IPR050598">
    <property type="entry name" value="AminoAcid_Transporter"/>
</dbReference>
<feature type="transmembrane region" description="Helical" evidence="9">
    <location>
        <begin position="339"/>
        <end position="361"/>
    </location>
</feature>
<feature type="transmembrane region" description="Helical" evidence="9">
    <location>
        <begin position="217"/>
        <end position="236"/>
    </location>
</feature>
<dbReference type="Ensembl" id="ENSCINT00000022268.2">
    <property type="protein sequence ID" value="ENSCINP00000022022.2"/>
    <property type="gene ID" value="ENSCING00000011556.2"/>
</dbReference>
<evidence type="ECO:0000256" key="8">
    <source>
        <dbReference type="ARBA" id="ARBA00023157"/>
    </source>
</evidence>
<organism evidence="10 11">
    <name type="scientific">Ciona intestinalis</name>
    <name type="common">Transparent sea squirt</name>
    <name type="synonym">Ascidia intestinalis</name>
    <dbReference type="NCBI Taxonomy" id="7719"/>
    <lineage>
        <taxon>Eukaryota</taxon>
        <taxon>Metazoa</taxon>
        <taxon>Chordata</taxon>
        <taxon>Tunicata</taxon>
        <taxon>Ascidiacea</taxon>
        <taxon>Phlebobranchia</taxon>
        <taxon>Cionidae</taxon>
        <taxon>Ciona</taxon>
    </lineage>
</organism>
<dbReference type="PIRSF" id="PIRSF006060">
    <property type="entry name" value="AA_transporter"/>
    <property type="match status" value="1"/>
</dbReference>
<accession>F6TBT3</accession>
<comment type="subcellular location">
    <subcellularLocation>
        <location evidence="1">Apical cell membrane</location>
        <topology evidence="1">Multi-pass membrane protein</topology>
    </subcellularLocation>
</comment>
<feature type="transmembrane region" description="Helical" evidence="9">
    <location>
        <begin position="56"/>
        <end position="80"/>
    </location>
</feature>
<feature type="transmembrane region" description="Helical" evidence="9">
    <location>
        <begin position="166"/>
        <end position="187"/>
    </location>
</feature>
<reference evidence="10" key="3">
    <citation type="submission" date="2025-08" db="UniProtKB">
        <authorList>
            <consortium name="Ensembl"/>
        </authorList>
    </citation>
    <scope>IDENTIFICATION</scope>
</reference>
<dbReference type="OMA" id="PLMICCI"/>
<feature type="transmembrane region" description="Helical" evidence="9">
    <location>
        <begin position="92"/>
        <end position="112"/>
    </location>
</feature>
<keyword evidence="8" id="KW-1015">Disulfide bond</keyword>
<evidence type="ECO:0000256" key="5">
    <source>
        <dbReference type="ARBA" id="ARBA00022692"/>
    </source>
</evidence>
<reference evidence="10" key="4">
    <citation type="submission" date="2025-09" db="UniProtKB">
        <authorList>
            <consortium name="Ensembl"/>
        </authorList>
    </citation>
    <scope>IDENTIFICATION</scope>
</reference>
<dbReference type="PANTHER" id="PTHR11785:SF512">
    <property type="entry name" value="SOBREMESA, ISOFORM B"/>
    <property type="match status" value="1"/>
</dbReference>
<feature type="transmembrane region" description="Helical" evidence="9">
    <location>
        <begin position="21"/>
        <end position="44"/>
    </location>
</feature>
<evidence type="ECO:0000256" key="9">
    <source>
        <dbReference type="SAM" id="Phobius"/>
    </source>
</evidence>
<evidence type="ECO:0000256" key="2">
    <source>
        <dbReference type="ARBA" id="ARBA00009523"/>
    </source>
</evidence>
<dbReference type="GO" id="GO:0016324">
    <property type="term" value="C:apical plasma membrane"/>
    <property type="evidence" value="ECO:0007669"/>
    <property type="project" value="UniProtKB-SubCell"/>
</dbReference>
<keyword evidence="6 9" id="KW-1133">Transmembrane helix</keyword>
<dbReference type="GO" id="GO:0003333">
    <property type="term" value="P:amino acid transmembrane transport"/>
    <property type="evidence" value="ECO:0000318"/>
    <property type="project" value="GO_Central"/>
</dbReference>
<dbReference type="EMBL" id="EAAA01001410">
    <property type="status" value="NOT_ANNOTATED_CDS"/>
    <property type="molecule type" value="Genomic_DNA"/>
</dbReference>
<feature type="transmembrane region" description="Helical" evidence="9">
    <location>
        <begin position="136"/>
        <end position="154"/>
    </location>
</feature>
<feature type="transmembrane region" description="Helical" evidence="9">
    <location>
        <begin position="367"/>
        <end position="389"/>
    </location>
</feature>
<dbReference type="HOGENOM" id="CLU_007946_3_0_1"/>
<name>F6TBT3_CIOIN</name>
<evidence type="ECO:0008006" key="12">
    <source>
        <dbReference type="Google" id="ProtNLM"/>
    </source>
</evidence>
<dbReference type="PANTHER" id="PTHR11785">
    <property type="entry name" value="AMINO ACID TRANSPORTER"/>
    <property type="match status" value="1"/>
</dbReference>
<evidence type="ECO:0000313" key="11">
    <source>
        <dbReference type="Proteomes" id="UP000008144"/>
    </source>
</evidence>
<evidence type="ECO:0000256" key="3">
    <source>
        <dbReference type="ARBA" id="ARBA00022448"/>
    </source>
</evidence>
<dbReference type="Proteomes" id="UP000008144">
    <property type="component" value="Chromosome 2"/>
</dbReference>
<feature type="transmembrane region" description="Helical" evidence="9">
    <location>
        <begin position="401"/>
        <end position="422"/>
    </location>
</feature>
<dbReference type="InParanoid" id="F6TBT3"/>
<comment type="similarity">
    <text evidence="2">Belongs to the amino acid-polyamine-organocation (APC) superfamily.</text>
</comment>
<evidence type="ECO:0000313" key="10">
    <source>
        <dbReference type="Ensembl" id="ENSCINP00000022022.2"/>
    </source>
</evidence>
<sequence>MEKNEKCSGNEPLELRRKIGFWRGVSVISGLIIGSGIFISPVGVLDAANNSIGISLIVWLAGGLIAMSSSLCFCELALSIQQSGGNLPIFSLAYHPVVGFVYIWKMLIAPLFDSVSLLAFGRYATEAFFGCNPPVSATKLVALCLMFSIVFINCKSVSATLKFQMVFTGCKYAALSAICFGGIYRLINADPVGIHNFSHIFDPEPIKNIEWGRFTLAFYKISWPYSGFSGLAFLVEEVKNPEKTLPRATIFAVSLVTIFYIFVNVGYFAVLSPIEVLSSEAVAATFSYKLVGSLPWLIPLLVAISTIGSYNTSILAFSRCAFVAGRNGQLPKLFEMVHIHNLTPAPAIVVTCVFSITLIAIGELDPLIDALGFTGWLHYFMNAAAVLVLRKRRPDLPRTVPTFIPLMICCISIVFIICPIIQNPHFLYFYSIILMGVGVIVYHLFVVKKL</sequence>
<keyword evidence="4" id="KW-1003">Cell membrane</keyword>
<dbReference type="GeneTree" id="ENSGT00940000162520"/>
<feature type="transmembrane region" description="Helical" evidence="9">
    <location>
        <begin position="248"/>
        <end position="270"/>
    </location>
</feature>